<proteinExistence type="predicted"/>
<accession>A0AC35UCR7</accession>
<reference evidence="2" key="1">
    <citation type="submission" date="2016-11" db="UniProtKB">
        <authorList>
            <consortium name="WormBaseParasite"/>
        </authorList>
    </citation>
    <scope>IDENTIFICATION</scope>
    <source>
        <strain evidence="2">KR3021</strain>
    </source>
</reference>
<dbReference type="Proteomes" id="UP000095286">
    <property type="component" value="Unplaced"/>
</dbReference>
<protein>
    <submittedName>
        <fullName evidence="2">C6 domain-containing protein</fullName>
    </submittedName>
</protein>
<sequence length="464" mass="48565">MVSKIFAVTLATALILINYGYSSKPTKLYSESFNLRSKRALDPSVCGAGCPDIGRALPFYAPDFVDAKFTLTYGTDPCKTVTFECKANTKDSLVLVNIQLPNGDSGQFGDGDGSVPVTGTFDCNNAGVWLMNGQDEVGNANELLLSCETTSFNSPCDPITQEFSKDISVDLPGNEANEFTPTKGTSTKTESPVDADGVVGTTTLTCKGSVNPDNNMVLLAQTTDGTYISLAYGPYEHSATITCTGGSLFSPSNVELTGVFICDELVPAIITTTTPDPLATTIKLAAPCQECLPPIEGEIQTPGTTKGVFTFVSQPNPTTGCLEFVLTCAADQTSETALLMAKKPDGTYLDLKFGAYSNVATVYCDAGGTFVTSLTGGIPLEGTFVCEEELKTTTPVPITTTKDCGGCAPLVDGASTATPIPGITFKPIVATYTCESALVTCEAIDDTFISTLVADETSGSKMVN</sequence>
<evidence type="ECO:0000313" key="1">
    <source>
        <dbReference type="Proteomes" id="UP000095286"/>
    </source>
</evidence>
<organism evidence="1 2">
    <name type="scientific">Rhabditophanes sp. KR3021</name>
    <dbReference type="NCBI Taxonomy" id="114890"/>
    <lineage>
        <taxon>Eukaryota</taxon>
        <taxon>Metazoa</taxon>
        <taxon>Ecdysozoa</taxon>
        <taxon>Nematoda</taxon>
        <taxon>Chromadorea</taxon>
        <taxon>Rhabditida</taxon>
        <taxon>Tylenchina</taxon>
        <taxon>Panagrolaimomorpha</taxon>
        <taxon>Strongyloidoidea</taxon>
        <taxon>Alloionematidae</taxon>
        <taxon>Rhabditophanes</taxon>
    </lineage>
</organism>
<name>A0AC35UCR7_9BILA</name>
<evidence type="ECO:0000313" key="2">
    <source>
        <dbReference type="WBParaSite" id="RSKR_0001031000.1"/>
    </source>
</evidence>
<dbReference type="WBParaSite" id="RSKR_0001031000.1">
    <property type="protein sequence ID" value="RSKR_0001031000.1"/>
    <property type="gene ID" value="RSKR_0001031000"/>
</dbReference>